<proteinExistence type="evidence at transcript level"/>
<feature type="compositionally biased region" description="Basic and acidic residues" evidence="7">
    <location>
        <begin position="23"/>
        <end position="37"/>
    </location>
</feature>
<organism evidence="8">
    <name type="scientific">Phallusia mammillata</name>
    <dbReference type="NCBI Taxonomy" id="59560"/>
    <lineage>
        <taxon>Eukaryota</taxon>
        <taxon>Metazoa</taxon>
        <taxon>Chordata</taxon>
        <taxon>Tunicata</taxon>
        <taxon>Ascidiacea</taxon>
        <taxon>Phlebobranchia</taxon>
        <taxon>Ascidiidae</taxon>
        <taxon>Phallusia</taxon>
    </lineage>
</organism>
<evidence type="ECO:0000256" key="3">
    <source>
        <dbReference type="ARBA" id="ARBA00022803"/>
    </source>
</evidence>
<dbReference type="EMBL" id="LR791461">
    <property type="protein sequence ID" value="CAB3267323.1"/>
    <property type="molecule type" value="mRNA"/>
</dbReference>
<name>A0A6F9DWC6_9ASCI</name>
<dbReference type="Pfam" id="PF13181">
    <property type="entry name" value="TPR_8"/>
    <property type="match status" value="1"/>
</dbReference>
<dbReference type="PROSITE" id="PS50005">
    <property type="entry name" value="TPR"/>
    <property type="match status" value="2"/>
</dbReference>
<evidence type="ECO:0000256" key="2">
    <source>
        <dbReference type="ARBA" id="ARBA00022737"/>
    </source>
</evidence>
<feature type="repeat" description="TPR" evidence="6">
    <location>
        <begin position="143"/>
        <end position="176"/>
    </location>
</feature>
<dbReference type="PANTHER" id="PTHR46014:SF1">
    <property type="entry name" value="TETRATRICOPEPTIDE REPEAT PROTEIN 1"/>
    <property type="match status" value="1"/>
</dbReference>
<dbReference type="Pfam" id="PF00515">
    <property type="entry name" value="TPR_1"/>
    <property type="match status" value="1"/>
</dbReference>
<keyword evidence="3 6" id="KW-0802">TPR repeat</keyword>
<keyword evidence="2" id="KW-0677">Repeat</keyword>
<accession>A0A6F9DWC6</accession>
<dbReference type="Gene3D" id="1.25.40.10">
    <property type="entry name" value="Tetratricopeptide repeat domain"/>
    <property type="match status" value="1"/>
</dbReference>
<evidence type="ECO:0000256" key="7">
    <source>
        <dbReference type="SAM" id="MobiDB-lite"/>
    </source>
</evidence>
<feature type="repeat" description="TPR" evidence="6">
    <location>
        <begin position="177"/>
        <end position="210"/>
    </location>
</feature>
<gene>
    <name evidence="8" type="primary">Ttc1</name>
</gene>
<protein>
    <recommendedName>
        <fullName evidence="5">Tetratricopeptide repeat protein 1</fullName>
    </recommendedName>
</protein>
<dbReference type="InterPro" id="IPR019734">
    <property type="entry name" value="TPR_rpt"/>
</dbReference>
<evidence type="ECO:0000256" key="5">
    <source>
        <dbReference type="ARBA" id="ARBA00067165"/>
    </source>
</evidence>
<dbReference type="AlphaFoldDB" id="A0A6F9DWC6"/>
<dbReference type="SMART" id="SM00028">
    <property type="entry name" value="TPR"/>
    <property type="match status" value="3"/>
</dbReference>
<evidence type="ECO:0000256" key="4">
    <source>
        <dbReference type="ARBA" id="ARBA00063969"/>
    </source>
</evidence>
<dbReference type="SUPFAM" id="SSF48452">
    <property type="entry name" value="TPR-like"/>
    <property type="match status" value="1"/>
</dbReference>
<evidence type="ECO:0000256" key="6">
    <source>
        <dbReference type="PROSITE-ProRule" id="PRU00339"/>
    </source>
</evidence>
<dbReference type="PANTHER" id="PTHR46014">
    <property type="entry name" value="TETRATRICOPEPTIDE REPEAT PROTEIN 1"/>
    <property type="match status" value="1"/>
</dbReference>
<comment type="subunit">
    <text evidence="4">Interacts with the GAP domain of NF1. Interacts (via TPR repeats) with HSP90AA1 and HSPA8.</text>
</comment>
<evidence type="ECO:0000313" key="8">
    <source>
        <dbReference type="EMBL" id="CAB3267323.1"/>
    </source>
</evidence>
<keyword evidence="1" id="KW-0597">Phosphoprotein</keyword>
<dbReference type="InterPro" id="IPR011990">
    <property type="entry name" value="TPR-like_helical_dom_sf"/>
</dbReference>
<dbReference type="InterPro" id="IPR052769">
    <property type="entry name" value="TPR_domain_protein"/>
</dbReference>
<evidence type="ECO:0000256" key="1">
    <source>
        <dbReference type="ARBA" id="ARBA00022553"/>
    </source>
</evidence>
<reference evidence="8" key="1">
    <citation type="submission" date="2020-04" db="EMBL/GenBank/DDBJ databases">
        <authorList>
            <person name="Neveu A P."/>
        </authorList>
    </citation>
    <scope>NUCLEOTIDE SEQUENCE</scope>
    <source>
        <tissue evidence="8">Whole embryo</tissue>
    </source>
</reference>
<sequence>MEEEKCGSDEEFFECETNNFQQNKKDNKLADNAEKTTADPNLATEIPVNDIEQENTETPGVNDKVKDADPEVEEMTEAIEKTCLDEEFEEGLTEEEKEDLKKESLEFKKDGNEQFKQQKYTEAHDLYTRGLQRCPKCFKIERSVLFSNRAACYKNMDKNKEAIKDCSEAIALNPKYVRVLLRRAQLYEDTEKLDEALGDYKSVIEIDPSVQQAREACMRLPQQINERNEKMKEEMMGKLKELGNMVLKPFGLSTNNFQMQQNPETGSYNVQFVQNTQQPK</sequence>
<dbReference type="FunFam" id="1.25.40.10:FF:000367">
    <property type="entry name" value="Tetratricopeptide repeat domain 1"/>
    <property type="match status" value="1"/>
</dbReference>
<feature type="region of interest" description="Disordered" evidence="7">
    <location>
        <begin position="17"/>
        <end position="75"/>
    </location>
</feature>